<dbReference type="PIRSF" id="PIRSF009414">
    <property type="entry name" value="LuxC"/>
    <property type="match status" value="1"/>
</dbReference>
<reference evidence="3 4" key="1">
    <citation type="submission" date="2019-01" db="EMBL/GenBank/DDBJ databases">
        <title>Bacillus sp. M5HDSG1-1, whole genome shotgun sequence.</title>
        <authorList>
            <person name="Tuo L."/>
        </authorList>
    </citation>
    <scope>NUCLEOTIDE SEQUENCE [LARGE SCALE GENOMIC DNA]</scope>
    <source>
        <strain evidence="3 4">M5HDSG1-1</strain>
    </source>
</reference>
<evidence type="ECO:0000313" key="3">
    <source>
        <dbReference type="EMBL" id="RVT59899.1"/>
    </source>
</evidence>
<dbReference type="CDD" id="cd07080">
    <property type="entry name" value="ALDH_Acyl-CoA-Red_LuxC"/>
    <property type="match status" value="1"/>
</dbReference>
<comment type="similarity">
    <text evidence="2">Belongs to the LuxC family.</text>
</comment>
<dbReference type="SUPFAM" id="SSF53720">
    <property type="entry name" value="ALDH-like"/>
    <property type="match status" value="1"/>
</dbReference>
<sequence length="486" mass="54660">MSNHVIVDAFYLPNSIKLKNFQEKPIFVNGVNYLLRYPVIQKQELQEIAAAVKENRRTYLATLPTSEIVAKIDKAIQLWLNPDYPLRQLAESLVPAITGYDSDMVRLELKKYMRTFRKRELLRFLDEEFDQPAILDEFRPRKSGGMSRAFGPSTIFHIFSGNVPGVQLWSLVMGLLLKSAAIGKTSLSEPLLPVLFLESLKEVDETLAESMAVIPWKGGTVELEQAAVDWGDAVIVYGSNQTVEAIKKRTPVHKKLLSYGHKISIALIGKEALTTDHFAKTLHKVAEDVSIYDQQSCLSPQVIYVEKEGALSPKQFAQGLAGELERYHLKRPRARLTGEEAMAIQNIRNQYHLKSISSDKVAVYSSKEDTAWTVIYQEEPAFSGTPLNRTVHVYAIDKLEAAADILKSYETYLQSCGLAVEPARLFSITSLLGAVGVNRFCPIGEMNSAKPGWHHDGGFNLTELVKMVDMERNLEYAMEKYDEDVE</sequence>
<protein>
    <recommendedName>
        <fullName evidence="2">Acyl-CoA reductase</fullName>
        <ecNumber evidence="2">1.2.1.50</ecNumber>
    </recommendedName>
</protein>
<dbReference type="RefSeq" id="WP_127739679.1">
    <property type="nucleotide sequence ID" value="NZ_RZTZ01000008.1"/>
</dbReference>
<dbReference type="Pfam" id="PF05893">
    <property type="entry name" value="LuxC"/>
    <property type="match status" value="1"/>
</dbReference>
<dbReference type="GO" id="GO:0003995">
    <property type="term" value="F:acyl-CoA dehydrogenase activity"/>
    <property type="evidence" value="ECO:0007669"/>
    <property type="project" value="InterPro"/>
</dbReference>
<dbReference type="InterPro" id="IPR016161">
    <property type="entry name" value="Ald_DH/histidinol_DH"/>
</dbReference>
<dbReference type="EMBL" id="RZTZ01000008">
    <property type="protein sequence ID" value="RVT59899.1"/>
    <property type="molecule type" value="Genomic_DNA"/>
</dbReference>
<dbReference type="AlphaFoldDB" id="A0A437K7S8"/>
<comment type="caution">
    <text evidence="3">The sequence shown here is derived from an EMBL/GenBank/DDBJ whole genome shotgun (WGS) entry which is preliminary data.</text>
</comment>
<dbReference type="Proteomes" id="UP000288024">
    <property type="component" value="Unassembled WGS sequence"/>
</dbReference>
<evidence type="ECO:0000256" key="2">
    <source>
        <dbReference type="PIRNR" id="PIRNR009414"/>
    </source>
</evidence>
<organism evidence="3 4">
    <name type="scientific">Niallia taxi</name>
    <dbReference type="NCBI Taxonomy" id="2499688"/>
    <lineage>
        <taxon>Bacteria</taxon>
        <taxon>Bacillati</taxon>
        <taxon>Bacillota</taxon>
        <taxon>Bacilli</taxon>
        <taxon>Bacillales</taxon>
        <taxon>Bacillaceae</taxon>
        <taxon>Niallia</taxon>
    </lineage>
</organism>
<name>A0A437K7S8_9BACI</name>
<evidence type="ECO:0000256" key="1">
    <source>
        <dbReference type="ARBA" id="ARBA00022857"/>
    </source>
</evidence>
<dbReference type="GO" id="GO:0050062">
    <property type="term" value="F:long-chain-fatty-acyl-CoA reductase activity"/>
    <property type="evidence" value="ECO:0007669"/>
    <property type="project" value="UniProtKB-EC"/>
</dbReference>
<gene>
    <name evidence="3" type="ORF">EM808_18445</name>
</gene>
<proteinExistence type="inferred from homology"/>
<keyword evidence="1 2" id="KW-0521">NADP</keyword>
<dbReference type="EC" id="1.2.1.50" evidence="2"/>
<comment type="catalytic activity">
    <reaction evidence="2">
        <text>a long-chain fatty aldehyde + NADP(+) + CoA = a long-chain fatty acyl-CoA + NADPH + H(+)</text>
        <dbReference type="Rhea" id="RHEA:15437"/>
        <dbReference type="ChEBI" id="CHEBI:15378"/>
        <dbReference type="ChEBI" id="CHEBI:17176"/>
        <dbReference type="ChEBI" id="CHEBI:57287"/>
        <dbReference type="ChEBI" id="CHEBI:57783"/>
        <dbReference type="ChEBI" id="CHEBI:58349"/>
        <dbReference type="ChEBI" id="CHEBI:83139"/>
        <dbReference type="EC" id="1.2.1.50"/>
    </reaction>
</comment>
<keyword evidence="4" id="KW-1185">Reference proteome</keyword>
<evidence type="ECO:0000313" key="4">
    <source>
        <dbReference type="Proteomes" id="UP000288024"/>
    </source>
</evidence>
<accession>A0A437K7S8</accession>
<dbReference type="InterPro" id="IPR008670">
    <property type="entry name" value="CoA_reduct_LuxC"/>
</dbReference>
<dbReference type="GO" id="GO:0008218">
    <property type="term" value="P:bioluminescence"/>
    <property type="evidence" value="ECO:0007669"/>
    <property type="project" value="InterPro"/>
</dbReference>
<keyword evidence="2" id="KW-0560">Oxidoreductase</keyword>